<evidence type="ECO:0000256" key="1">
    <source>
        <dbReference type="SAM" id="MobiDB-lite"/>
    </source>
</evidence>
<protein>
    <submittedName>
        <fullName evidence="3">Retrovirus-related Pol polyprotein from type-2 retrotransposable element R2DM</fullName>
    </submittedName>
</protein>
<dbReference type="InterPro" id="IPR000477">
    <property type="entry name" value="RT_dom"/>
</dbReference>
<reference evidence="3 4" key="1">
    <citation type="submission" date="2015-01" db="EMBL/GenBank/DDBJ databases">
        <title>Evolution of Trichinella species and genotypes.</title>
        <authorList>
            <person name="Korhonen P.K."/>
            <person name="Edoardo P."/>
            <person name="Giuseppe L.R."/>
            <person name="Gasser R.B."/>
        </authorList>
    </citation>
    <scope>NUCLEOTIDE SEQUENCE [LARGE SCALE GENOMIC DNA]</scope>
    <source>
        <strain evidence="3">ISS3</strain>
    </source>
</reference>
<evidence type="ECO:0000259" key="2">
    <source>
        <dbReference type="PROSITE" id="PS50878"/>
    </source>
</evidence>
<dbReference type="AlphaFoldDB" id="A0A0V1AS68"/>
<dbReference type="Pfam" id="PF00078">
    <property type="entry name" value="RVT_1"/>
    <property type="match status" value="1"/>
</dbReference>
<dbReference type="SUPFAM" id="SSF56672">
    <property type="entry name" value="DNA/RNA polymerases"/>
    <property type="match status" value="1"/>
</dbReference>
<evidence type="ECO:0000313" key="3">
    <source>
        <dbReference type="EMBL" id="KRY27180.1"/>
    </source>
</evidence>
<comment type="caution">
    <text evidence="3">The sequence shown here is derived from an EMBL/GenBank/DDBJ whole genome shotgun (WGS) entry which is preliminary data.</text>
</comment>
<dbReference type="CDD" id="cd01650">
    <property type="entry name" value="RT_nLTR_like"/>
    <property type="match status" value="1"/>
</dbReference>
<dbReference type="PANTHER" id="PTHR19446">
    <property type="entry name" value="REVERSE TRANSCRIPTASES"/>
    <property type="match status" value="1"/>
</dbReference>
<evidence type="ECO:0000313" key="4">
    <source>
        <dbReference type="Proteomes" id="UP000054776"/>
    </source>
</evidence>
<dbReference type="InterPro" id="IPR043502">
    <property type="entry name" value="DNA/RNA_pol_sf"/>
</dbReference>
<organism evidence="3 4">
    <name type="scientific">Trichinella spiralis</name>
    <name type="common">Trichina worm</name>
    <dbReference type="NCBI Taxonomy" id="6334"/>
    <lineage>
        <taxon>Eukaryota</taxon>
        <taxon>Metazoa</taxon>
        <taxon>Ecdysozoa</taxon>
        <taxon>Nematoda</taxon>
        <taxon>Enoplea</taxon>
        <taxon>Dorylaimia</taxon>
        <taxon>Trichinellida</taxon>
        <taxon>Trichinellidae</taxon>
        <taxon>Trichinella</taxon>
    </lineage>
</organism>
<dbReference type="Proteomes" id="UP000054776">
    <property type="component" value="Unassembled WGS sequence"/>
</dbReference>
<name>A0A0V1AS68_TRISP</name>
<keyword evidence="4" id="KW-1185">Reference proteome</keyword>
<gene>
    <name evidence="3" type="primary">pol</name>
    <name evidence="3" type="ORF">T01_6484</name>
</gene>
<dbReference type="eggNOG" id="ENOG502R7E6">
    <property type="taxonomic scope" value="Eukaryota"/>
</dbReference>
<dbReference type="Gene3D" id="3.30.70.270">
    <property type="match status" value="1"/>
</dbReference>
<feature type="domain" description="Reverse transcriptase" evidence="2">
    <location>
        <begin position="242"/>
        <end position="519"/>
    </location>
</feature>
<dbReference type="EMBL" id="JYDH01000277">
    <property type="protein sequence ID" value="KRY27180.1"/>
    <property type="molecule type" value="Genomic_DNA"/>
</dbReference>
<dbReference type="InterPro" id="IPR043128">
    <property type="entry name" value="Rev_trsase/Diguanyl_cyclase"/>
</dbReference>
<sequence length="892" mass="99088">MSVKIIPSKSKRDSWQCTIRRDYPLNLSISISGGKETKTNSPSSGERNEKSPYTEVGEQLCSSTFVGSLDWGFRAGAGPITNDVLCMVSRLLIESGCLRLQPKAGGKSHPRLNIRTRPIANKYREGKLKRTLKREFNRTLSFDSNLRTVHFWSISVTSNVRKCFAADSNAQRTINAACGRGNCDEKFCFCLNCRAIVVFPEEVTLHLQKMKIHTSAGPDGIKVLHLRSCDPRMPLTSFFWLDTSPATQGLSDDPHSQNRRSPPLAEDYRPITVASCLYRLFRKIVRRRLEDSLSLHPRRKAFRSGTDGAFDNTSTLMTVIREAHNCGKELNIVSIDLAKAFDTVNHTSITRALRMHGLDDESRTLITEMVTGSSTIIKGDGGALSNWIEINQGVRQGDPISPLLFNAVMDELVERTGEGFKLKGVEVTTLAFADDVTLINQSHRGMEKLLSTTLDFLNERGLKLNINKCKGIRLVRMPKTKSLVEDTSKPFRVPSFGEENQHIPMVPPGDLIKFLGIDITLNGKPHFDLAPLEDTLERILPGISRKLLESVDGAIRLTVKRFLHLPLTGMNSMFLSMPVKEGGLGLRSLTTQHIARLAVGTNSMSISTDSVSRAVANTTTLRKPLLSALEHFAAPTATKSAIREGKRNLLRAEIAQLSETYQGSCLPSFKHGSLVNSWLRGTSGMRSRDYITGLKLRFGVIETRSQKWRGRTPQNPDALLCRHCGHSSGNRETAAHVSQKCLVTHALIVQRHNKIVRLVGDRAKDEGFAVHVETAIKSGEEVNKPDLLLIKDDTAHIIEVAVPWEKGTNMHETHERKTNKYAQLVEDVKALFGVQNCTIGALVIGARSSWCPSNDRSLKACGLHLPTKFKRLLCRRNRTHSGTGPLKPEIVK</sequence>
<accession>A0A0V1AS68</accession>
<dbReference type="PROSITE" id="PS50878">
    <property type="entry name" value="RT_POL"/>
    <property type="match status" value="1"/>
</dbReference>
<dbReference type="OrthoDB" id="1302636at2759"/>
<proteinExistence type="predicted"/>
<dbReference type="InParanoid" id="A0A0V1AS68"/>
<feature type="region of interest" description="Disordered" evidence="1">
    <location>
        <begin position="31"/>
        <end position="54"/>
    </location>
</feature>